<keyword evidence="3" id="KW-1185">Reference proteome</keyword>
<dbReference type="OrthoDB" id="2804213at2759"/>
<evidence type="ECO:0000313" key="3">
    <source>
        <dbReference type="Proteomes" id="UP000703269"/>
    </source>
</evidence>
<gene>
    <name evidence="2" type="ORF">PsYK624_007590</name>
</gene>
<feature type="region of interest" description="Disordered" evidence="1">
    <location>
        <begin position="131"/>
        <end position="150"/>
    </location>
</feature>
<dbReference type="Proteomes" id="UP000703269">
    <property type="component" value="Unassembled WGS sequence"/>
</dbReference>
<organism evidence="2 3">
    <name type="scientific">Phanerochaete sordida</name>
    <dbReference type="NCBI Taxonomy" id="48140"/>
    <lineage>
        <taxon>Eukaryota</taxon>
        <taxon>Fungi</taxon>
        <taxon>Dikarya</taxon>
        <taxon>Basidiomycota</taxon>
        <taxon>Agaricomycotina</taxon>
        <taxon>Agaricomycetes</taxon>
        <taxon>Polyporales</taxon>
        <taxon>Phanerochaetaceae</taxon>
        <taxon>Phanerochaete</taxon>
    </lineage>
</organism>
<sequence length="150" mass="15888">MKLSVSGYLLRDGALYFLCLLIVNVTRLVNAVNGNTASTVLGPLQLVLPPILICRFIINLRSLNCNASPSERTQTQMRSRFSAVGFRVPETILGNIGESLVHGSSSEAYSSSADEEADLSFAGEVDGIHLGSIGDKTEDGTGDLRSGISA</sequence>
<name>A0A9P3FY29_9APHY</name>
<reference evidence="2 3" key="1">
    <citation type="submission" date="2021-08" db="EMBL/GenBank/DDBJ databases">
        <title>Draft Genome Sequence of Phanerochaete sordida strain YK-624.</title>
        <authorList>
            <person name="Mori T."/>
            <person name="Dohra H."/>
            <person name="Suzuki T."/>
            <person name="Kawagishi H."/>
            <person name="Hirai H."/>
        </authorList>
    </citation>
    <scope>NUCLEOTIDE SEQUENCE [LARGE SCALE GENOMIC DNA]</scope>
    <source>
        <strain evidence="2 3">YK-624</strain>
    </source>
</reference>
<comment type="caution">
    <text evidence="2">The sequence shown here is derived from an EMBL/GenBank/DDBJ whole genome shotgun (WGS) entry which is preliminary data.</text>
</comment>
<evidence type="ECO:0000256" key="1">
    <source>
        <dbReference type="SAM" id="MobiDB-lite"/>
    </source>
</evidence>
<dbReference type="AlphaFoldDB" id="A0A9P3FY29"/>
<proteinExistence type="predicted"/>
<protein>
    <submittedName>
        <fullName evidence="2">Uncharacterized protein</fullName>
    </submittedName>
</protein>
<dbReference type="EMBL" id="BPQB01000001">
    <property type="protein sequence ID" value="GJE84683.1"/>
    <property type="molecule type" value="Genomic_DNA"/>
</dbReference>
<accession>A0A9P3FY29</accession>
<evidence type="ECO:0000313" key="2">
    <source>
        <dbReference type="EMBL" id="GJE84683.1"/>
    </source>
</evidence>